<organism evidence="1 2">
    <name type="scientific">Streptomyces solicavernae</name>
    <dbReference type="NCBI Taxonomy" id="3043614"/>
    <lineage>
        <taxon>Bacteria</taxon>
        <taxon>Bacillati</taxon>
        <taxon>Actinomycetota</taxon>
        <taxon>Actinomycetes</taxon>
        <taxon>Kitasatosporales</taxon>
        <taxon>Streptomycetaceae</taxon>
        <taxon>Streptomyces</taxon>
    </lineage>
</organism>
<protein>
    <recommendedName>
        <fullName evidence="3">Oxidoreductase</fullName>
    </recommendedName>
</protein>
<comment type="caution">
    <text evidence="1">The sequence shown here is derived from an EMBL/GenBank/DDBJ whole genome shotgun (WGS) entry which is preliminary data.</text>
</comment>
<dbReference type="RefSeq" id="WP_282516965.1">
    <property type="nucleotide sequence ID" value="NZ_JASCIR010000050.1"/>
</dbReference>
<gene>
    <name evidence="1" type="ORF">QIS99_30425</name>
</gene>
<evidence type="ECO:0008006" key="3">
    <source>
        <dbReference type="Google" id="ProtNLM"/>
    </source>
</evidence>
<name>A0ABT6S1A9_9ACTN</name>
<evidence type="ECO:0000313" key="2">
    <source>
        <dbReference type="Proteomes" id="UP001224661"/>
    </source>
</evidence>
<reference evidence="1 2" key="1">
    <citation type="submission" date="2023-05" db="EMBL/GenBank/DDBJ databases">
        <title>Draft genome sequence of Streptomyces sp. B-S-A8 isolated from a cave soil in Thailand.</title>
        <authorList>
            <person name="Chamroensaksri N."/>
            <person name="Muangham S."/>
        </authorList>
    </citation>
    <scope>NUCLEOTIDE SEQUENCE [LARGE SCALE GENOMIC DNA]</scope>
    <source>
        <strain evidence="1 2">B-S-A8</strain>
    </source>
</reference>
<dbReference type="Proteomes" id="UP001224661">
    <property type="component" value="Unassembled WGS sequence"/>
</dbReference>
<accession>A0ABT6S1A9</accession>
<evidence type="ECO:0000313" key="1">
    <source>
        <dbReference type="EMBL" id="MDI3390477.1"/>
    </source>
</evidence>
<proteinExistence type="predicted"/>
<sequence length="64" mass="7147">MTGPANSPLFRTYRDADRKWSAHVAACQHCGHEPGCPAGQPLFNRFAELQSAYLDALSRRDNSR</sequence>
<keyword evidence="2" id="KW-1185">Reference proteome</keyword>
<dbReference type="EMBL" id="JASCIR010000050">
    <property type="protein sequence ID" value="MDI3390477.1"/>
    <property type="molecule type" value="Genomic_DNA"/>
</dbReference>